<reference evidence="1" key="1">
    <citation type="submission" date="2018-02" db="EMBL/GenBank/DDBJ databases">
        <authorList>
            <person name="Cohen D.B."/>
            <person name="Kent A.D."/>
        </authorList>
    </citation>
    <scope>NUCLEOTIDE SEQUENCE</scope>
</reference>
<protein>
    <submittedName>
        <fullName evidence="1">Uncharacterized protein</fullName>
    </submittedName>
</protein>
<organism evidence="1">
    <name type="scientific">Fagus sylvatica</name>
    <name type="common">Beechnut</name>
    <dbReference type="NCBI Taxonomy" id="28930"/>
    <lineage>
        <taxon>Eukaryota</taxon>
        <taxon>Viridiplantae</taxon>
        <taxon>Streptophyta</taxon>
        <taxon>Embryophyta</taxon>
        <taxon>Tracheophyta</taxon>
        <taxon>Spermatophyta</taxon>
        <taxon>Magnoliopsida</taxon>
        <taxon>eudicotyledons</taxon>
        <taxon>Gunneridae</taxon>
        <taxon>Pentapetalae</taxon>
        <taxon>rosids</taxon>
        <taxon>fabids</taxon>
        <taxon>Fagales</taxon>
        <taxon>Fagaceae</taxon>
        <taxon>Fagus</taxon>
    </lineage>
</organism>
<proteinExistence type="predicted"/>
<sequence>MVMWALETKLVQPKGNGSPWLLGYHGRSPLHGGVAADSGNEFTVEDEGDFNATGAAESIVVAIQPPFSSLERLGVQISAVPAEVLGFFHAFDQVTVSQYRPQHFWVFGEGEADFYGYSVPRNTNFDDVTEAKRWKCVVQELMKEGFRLDFIFEHFPRLLETYLAKGIAAGITAEAAYGVVAEAADDVVGKVVDAVILEIIGNASNLREIPVVGNSPQDRDCDLGRCETTNFYEFLLALMGVHHSFIVASANIVMIGKECMSVVGTTELIAGAIAEPSTTDL</sequence>
<dbReference type="EMBL" id="OIVN01001727">
    <property type="protein sequence ID" value="SPC97042.1"/>
    <property type="molecule type" value="Genomic_DNA"/>
</dbReference>
<name>A0A2N9GBT2_FAGSY</name>
<accession>A0A2N9GBT2</accession>
<evidence type="ECO:0000313" key="1">
    <source>
        <dbReference type="EMBL" id="SPC97042.1"/>
    </source>
</evidence>
<dbReference type="AlphaFoldDB" id="A0A2N9GBT2"/>
<gene>
    <name evidence="1" type="ORF">FSB_LOCUS24924</name>
</gene>